<evidence type="ECO:0000256" key="1">
    <source>
        <dbReference type="SAM" id="MobiDB-lite"/>
    </source>
</evidence>
<evidence type="ECO:0000313" key="2">
    <source>
        <dbReference type="EMBL" id="OMO89316.1"/>
    </source>
</evidence>
<feature type="region of interest" description="Disordered" evidence="1">
    <location>
        <begin position="1"/>
        <end position="46"/>
    </location>
</feature>
<reference evidence="3" key="1">
    <citation type="submission" date="2013-09" db="EMBL/GenBank/DDBJ databases">
        <title>Corchorus olitorius genome sequencing.</title>
        <authorList>
            <person name="Alam M."/>
            <person name="Haque M.S."/>
            <person name="Islam M.S."/>
            <person name="Emdad E.M."/>
            <person name="Islam M.M."/>
            <person name="Ahmed B."/>
            <person name="Halim A."/>
            <person name="Hossen Q.M.M."/>
            <person name="Hossain M.Z."/>
            <person name="Ahmed R."/>
            <person name="Khan M.M."/>
            <person name="Islam R."/>
            <person name="Rashid M.M."/>
            <person name="Khan S.A."/>
            <person name="Rahman M.S."/>
            <person name="Alam M."/>
            <person name="Yahiya A.S."/>
            <person name="Khan M.S."/>
            <person name="Azam M.S."/>
            <person name="Haque T."/>
            <person name="Lashkar M.Z.H."/>
            <person name="Akhand A.I."/>
            <person name="Morshed G."/>
            <person name="Roy S."/>
            <person name="Uddin K.S."/>
            <person name="Rabeya T."/>
            <person name="Hossain A.S."/>
            <person name="Chowdhury A."/>
            <person name="Snigdha A.R."/>
            <person name="Mortoza M.S."/>
            <person name="Matin S.A."/>
            <person name="Hoque S.M.E."/>
            <person name="Islam M.K."/>
            <person name="Roy D.K."/>
            <person name="Haider R."/>
            <person name="Moosa M.M."/>
            <person name="Elias S.M."/>
            <person name="Hasan A.M."/>
            <person name="Jahan S."/>
            <person name="Shafiuddin M."/>
            <person name="Mahmood N."/>
            <person name="Shommy N.S."/>
        </authorList>
    </citation>
    <scope>NUCLEOTIDE SEQUENCE [LARGE SCALE GENOMIC DNA]</scope>
    <source>
        <strain evidence="3">cv. O-4</strain>
    </source>
</reference>
<dbReference type="Proteomes" id="UP000187203">
    <property type="component" value="Unassembled WGS sequence"/>
</dbReference>
<proteinExistence type="predicted"/>
<name>A0A1R3J3G4_9ROSI</name>
<evidence type="ECO:0000313" key="3">
    <source>
        <dbReference type="Proteomes" id="UP000187203"/>
    </source>
</evidence>
<keyword evidence="3" id="KW-1185">Reference proteome</keyword>
<gene>
    <name evidence="2" type="ORF">COLO4_19804</name>
</gene>
<protein>
    <submittedName>
        <fullName evidence="2">Uncharacterized protein</fullName>
    </submittedName>
</protein>
<comment type="caution">
    <text evidence="2">The sequence shown here is derived from an EMBL/GenBank/DDBJ whole genome shotgun (WGS) entry which is preliminary data.</text>
</comment>
<dbReference type="AlphaFoldDB" id="A0A1R3J3G4"/>
<accession>A0A1R3J3G4</accession>
<organism evidence="2 3">
    <name type="scientific">Corchorus olitorius</name>
    <dbReference type="NCBI Taxonomy" id="93759"/>
    <lineage>
        <taxon>Eukaryota</taxon>
        <taxon>Viridiplantae</taxon>
        <taxon>Streptophyta</taxon>
        <taxon>Embryophyta</taxon>
        <taxon>Tracheophyta</taxon>
        <taxon>Spermatophyta</taxon>
        <taxon>Magnoliopsida</taxon>
        <taxon>eudicotyledons</taxon>
        <taxon>Gunneridae</taxon>
        <taxon>Pentapetalae</taxon>
        <taxon>rosids</taxon>
        <taxon>malvids</taxon>
        <taxon>Malvales</taxon>
        <taxon>Malvaceae</taxon>
        <taxon>Grewioideae</taxon>
        <taxon>Apeibeae</taxon>
        <taxon>Corchorus</taxon>
    </lineage>
</organism>
<sequence>MSKNKANRSQASQTSIINQQAQSNSGSIKGWSNISTERNRGQCISK</sequence>
<dbReference type="EMBL" id="AWUE01016827">
    <property type="protein sequence ID" value="OMO89316.1"/>
    <property type="molecule type" value="Genomic_DNA"/>
</dbReference>